<feature type="transmembrane region" description="Helical" evidence="12">
    <location>
        <begin position="73"/>
        <end position="96"/>
    </location>
</feature>
<evidence type="ECO:0000256" key="6">
    <source>
        <dbReference type="ARBA" id="ARBA00022741"/>
    </source>
</evidence>
<dbReference type="SMART" id="SM00091">
    <property type="entry name" value="PAS"/>
    <property type="match status" value="2"/>
</dbReference>
<dbReference type="SMART" id="SM00086">
    <property type="entry name" value="PAC"/>
    <property type="match status" value="2"/>
</dbReference>
<dbReference type="SMART" id="SM00387">
    <property type="entry name" value="HATPase_c"/>
    <property type="match status" value="1"/>
</dbReference>
<dbReference type="InterPro" id="IPR050351">
    <property type="entry name" value="BphY/WalK/GraS-like"/>
</dbReference>
<organism evidence="16 17">
    <name type="scientific">Pseudodesulfovibrio sediminis</name>
    <dbReference type="NCBI Taxonomy" id="2810563"/>
    <lineage>
        <taxon>Bacteria</taxon>
        <taxon>Pseudomonadati</taxon>
        <taxon>Thermodesulfobacteriota</taxon>
        <taxon>Desulfovibrionia</taxon>
        <taxon>Desulfovibrionales</taxon>
        <taxon>Desulfovibrionaceae</taxon>
    </lineage>
</organism>
<evidence type="ECO:0000313" key="16">
    <source>
        <dbReference type="EMBL" id="BCS89431.1"/>
    </source>
</evidence>
<dbReference type="InterPro" id="IPR035965">
    <property type="entry name" value="PAS-like_dom_sf"/>
</dbReference>
<name>A0ABN6ESU9_9BACT</name>
<evidence type="ECO:0000256" key="9">
    <source>
        <dbReference type="ARBA" id="ARBA00022989"/>
    </source>
</evidence>
<feature type="transmembrane region" description="Helical" evidence="12">
    <location>
        <begin position="6"/>
        <end position="24"/>
    </location>
</feature>
<feature type="domain" description="Histidine kinase" evidence="13">
    <location>
        <begin position="398"/>
        <end position="615"/>
    </location>
</feature>
<dbReference type="InterPro" id="IPR003661">
    <property type="entry name" value="HisK_dim/P_dom"/>
</dbReference>
<evidence type="ECO:0000256" key="2">
    <source>
        <dbReference type="ARBA" id="ARBA00004141"/>
    </source>
</evidence>
<dbReference type="PROSITE" id="PS50113">
    <property type="entry name" value="PAC"/>
    <property type="match status" value="1"/>
</dbReference>
<keyword evidence="17" id="KW-1185">Reference proteome</keyword>
<protein>
    <recommendedName>
        <fullName evidence="3">histidine kinase</fullName>
        <ecNumber evidence="3">2.7.13.3</ecNumber>
    </recommendedName>
</protein>
<evidence type="ECO:0000256" key="12">
    <source>
        <dbReference type="SAM" id="Phobius"/>
    </source>
</evidence>
<dbReference type="CDD" id="cd00082">
    <property type="entry name" value="HisKA"/>
    <property type="match status" value="1"/>
</dbReference>
<dbReference type="SUPFAM" id="SSF55785">
    <property type="entry name" value="PYP-like sensor domain (PAS domain)"/>
    <property type="match status" value="2"/>
</dbReference>
<dbReference type="InterPro" id="IPR005467">
    <property type="entry name" value="His_kinase_dom"/>
</dbReference>
<reference evidence="16" key="1">
    <citation type="journal article" date="2022" name="Arch. Microbiol.">
        <title>Pseudodesulfovibrio sediminis sp. nov., a mesophilic and neutrophilic sulfate-reducing bacterium isolated from sediment of a brackish lake.</title>
        <authorList>
            <person name="Takahashi A."/>
            <person name="Kojima H."/>
            <person name="Watanabe M."/>
            <person name="Fukui M."/>
        </authorList>
    </citation>
    <scope>NUCLEOTIDE SEQUENCE</scope>
    <source>
        <strain evidence="16">SF6</strain>
    </source>
</reference>
<evidence type="ECO:0000313" key="17">
    <source>
        <dbReference type="Proteomes" id="UP001053296"/>
    </source>
</evidence>
<dbReference type="InterPro" id="IPR001610">
    <property type="entry name" value="PAC"/>
</dbReference>
<evidence type="ECO:0000259" key="15">
    <source>
        <dbReference type="PROSITE" id="PS50113"/>
    </source>
</evidence>
<dbReference type="NCBIfam" id="TIGR00229">
    <property type="entry name" value="sensory_box"/>
    <property type="match status" value="2"/>
</dbReference>
<evidence type="ECO:0000256" key="11">
    <source>
        <dbReference type="ARBA" id="ARBA00023136"/>
    </source>
</evidence>
<dbReference type="InterPro" id="IPR003594">
    <property type="entry name" value="HATPase_dom"/>
</dbReference>
<evidence type="ECO:0000256" key="8">
    <source>
        <dbReference type="ARBA" id="ARBA00022840"/>
    </source>
</evidence>
<dbReference type="PROSITE" id="PS50109">
    <property type="entry name" value="HIS_KIN"/>
    <property type="match status" value="1"/>
</dbReference>
<comment type="subcellular location">
    <subcellularLocation>
        <location evidence="2">Membrane</location>
        <topology evidence="2">Multi-pass membrane protein</topology>
    </subcellularLocation>
</comment>
<dbReference type="EC" id="2.7.13.3" evidence="3"/>
<dbReference type="Pfam" id="PF00512">
    <property type="entry name" value="HisKA"/>
    <property type="match status" value="1"/>
</dbReference>
<evidence type="ECO:0000256" key="3">
    <source>
        <dbReference type="ARBA" id="ARBA00012438"/>
    </source>
</evidence>
<keyword evidence="7" id="KW-0418">Kinase</keyword>
<keyword evidence="11 12" id="KW-0472">Membrane</keyword>
<gene>
    <name evidence="16" type="ORF">PSDVSF_26730</name>
</gene>
<keyword evidence="9 12" id="KW-1133">Transmembrane helix</keyword>
<dbReference type="Gene3D" id="3.30.565.10">
    <property type="entry name" value="Histidine kinase-like ATPase, C-terminal domain"/>
    <property type="match status" value="1"/>
</dbReference>
<evidence type="ECO:0000259" key="14">
    <source>
        <dbReference type="PROSITE" id="PS50112"/>
    </source>
</evidence>
<keyword evidence="6" id="KW-0547">Nucleotide-binding</keyword>
<dbReference type="Gene3D" id="3.30.450.20">
    <property type="entry name" value="PAS domain"/>
    <property type="match status" value="2"/>
</dbReference>
<evidence type="ECO:0000256" key="10">
    <source>
        <dbReference type="ARBA" id="ARBA00023012"/>
    </source>
</evidence>
<accession>A0ABN6ESU9</accession>
<dbReference type="PANTHER" id="PTHR42878:SF7">
    <property type="entry name" value="SENSOR HISTIDINE KINASE GLRK"/>
    <property type="match status" value="1"/>
</dbReference>
<dbReference type="PROSITE" id="PS50112">
    <property type="entry name" value="PAS"/>
    <property type="match status" value="1"/>
</dbReference>
<feature type="domain" description="PAS" evidence="14">
    <location>
        <begin position="274"/>
        <end position="319"/>
    </location>
</feature>
<dbReference type="CDD" id="cd00130">
    <property type="entry name" value="PAS"/>
    <property type="match status" value="2"/>
</dbReference>
<dbReference type="Pfam" id="PF02518">
    <property type="entry name" value="HATPase_c"/>
    <property type="match status" value="1"/>
</dbReference>
<comment type="catalytic activity">
    <reaction evidence="1">
        <text>ATP + protein L-histidine = ADP + protein N-phospho-L-histidine.</text>
        <dbReference type="EC" id="2.7.13.3"/>
    </reaction>
</comment>
<evidence type="ECO:0000256" key="7">
    <source>
        <dbReference type="ARBA" id="ARBA00022777"/>
    </source>
</evidence>
<evidence type="ECO:0000256" key="4">
    <source>
        <dbReference type="ARBA" id="ARBA00022679"/>
    </source>
</evidence>
<dbReference type="RefSeq" id="WP_229591404.1">
    <property type="nucleotide sequence ID" value="NZ_AP024485.1"/>
</dbReference>
<evidence type="ECO:0000259" key="13">
    <source>
        <dbReference type="PROSITE" id="PS50109"/>
    </source>
</evidence>
<dbReference type="InterPro" id="IPR036097">
    <property type="entry name" value="HisK_dim/P_sf"/>
</dbReference>
<sequence>MVDVALETLRAFLLAGILSLFIYADRGVVHERRAYLYIKIGLLLLLFGAIVDITDNFESLNWTVVAGKTPIGFFLKAVVGYVAGLTLLLIGLWRWLPSINIMEQTQEDLECSQKELDCLVQARTRSLEKEIDKRRIVEANLLIAEEQRTALYENAPVAIVHGIIGGNLMQRNQAYARMLGYDSPEEIEQRIRELRDPFFIWPYRKDVERMISLLKSRTHIKDFEGRLRRKDGRIIQAAFSFRTLEDRDGENYYFYGFAEDVTERNKSEKHLAYSEARLQTIMDFMPAGLFLVDAMTRNIIDVNQALLDMTGYTREELVGFHCCDKVCPQHDRLCPIVDKGQEINLCERLVMTKDGTEIPVIKTVAGVTLDGADCLLETLVDISEQKRLEQLKEDVDRIVAHDLKSPVASVISACKMLLMDYGLDKDTREMLEIIQRQSSRTLRMLNMSLTIYKIEAGTFVHEVEAVDLLGILDTVLDEVAELIRSNSLTVRLTLDGEPLSPGGVFPLEGNQTLFESMFANLLTNAIEESSFGEQVTIALTSGTPVTIAITNTGVVPEAIRDSFFEKYVTSGKMGGTGLGTYSASLVVRAVGGEISMQTSDETHTTTVTVSLPGSEGSTLFLDFPPR</sequence>
<dbReference type="SMART" id="SM00388">
    <property type="entry name" value="HisKA"/>
    <property type="match status" value="1"/>
</dbReference>
<dbReference type="PANTHER" id="PTHR42878">
    <property type="entry name" value="TWO-COMPONENT HISTIDINE KINASE"/>
    <property type="match status" value="1"/>
</dbReference>
<keyword evidence="5 12" id="KW-0812">Transmembrane</keyword>
<keyword evidence="4" id="KW-0808">Transferase</keyword>
<dbReference type="Gene3D" id="1.10.287.130">
    <property type="match status" value="1"/>
</dbReference>
<dbReference type="Proteomes" id="UP001053296">
    <property type="component" value="Chromosome"/>
</dbReference>
<evidence type="ECO:0000256" key="1">
    <source>
        <dbReference type="ARBA" id="ARBA00000085"/>
    </source>
</evidence>
<dbReference type="InterPro" id="IPR000700">
    <property type="entry name" value="PAS-assoc_C"/>
</dbReference>
<evidence type="ECO:0000256" key="5">
    <source>
        <dbReference type="ARBA" id="ARBA00022692"/>
    </source>
</evidence>
<keyword evidence="8" id="KW-0067">ATP-binding</keyword>
<dbReference type="EMBL" id="AP024485">
    <property type="protein sequence ID" value="BCS89431.1"/>
    <property type="molecule type" value="Genomic_DNA"/>
</dbReference>
<dbReference type="InterPro" id="IPR036890">
    <property type="entry name" value="HATPase_C_sf"/>
</dbReference>
<proteinExistence type="predicted"/>
<dbReference type="SUPFAM" id="SSF47384">
    <property type="entry name" value="Homodimeric domain of signal transducing histidine kinase"/>
    <property type="match status" value="1"/>
</dbReference>
<dbReference type="Pfam" id="PF13426">
    <property type="entry name" value="PAS_9"/>
    <property type="match status" value="2"/>
</dbReference>
<dbReference type="SUPFAM" id="SSF55874">
    <property type="entry name" value="ATPase domain of HSP90 chaperone/DNA topoisomerase II/histidine kinase"/>
    <property type="match status" value="1"/>
</dbReference>
<dbReference type="InterPro" id="IPR000014">
    <property type="entry name" value="PAS"/>
</dbReference>
<keyword evidence="10" id="KW-0902">Two-component regulatory system</keyword>
<feature type="domain" description="PAC" evidence="15">
    <location>
        <begin position="221"/>
        <end position="273"/>
    </location>
</feature>
<feature type="transmembrane region" description="Helical" evidence="12">
    <location>
        <begin position="36"/>
        <end position="53"/>
    </location>
</feature>